<dbReference type="OrthoDB" id="3801569at2759"/>
<dbReference type="AlphaFoldDB" id="A0A7C8I0R3"/>
<proteinExistence type="predicted"/>
<feature type="region of interest" description="Disordered" evidence="1">
    <location>
        <begin position="409"/>
        <end position="444"/>
    </location>
</feature>
<keyword evidence="2" id="KW-0472">Membrane</keyword>
<accession>A0A7C8I0R3</accession>
<name>A0A7C8I0R3_9PLEO</name>
<reference evidence="3 4" key="1">
    <citation type="submission" date="2020-01" db="EMBL/GenBank/DDBJ databases">
        <authorList>
            <consortium name="DOE Joint Genome Institute"/>
            <person name="Haridas S."/>
            <person name="Albert R."/>
            <person name="Binder M."/>
            <person name="Bloem J."/>
            <person name="Labutti K."/>
            <person name="Salamov A."/>
            <person name="Andreopoulos B."/>
            <person name="Baker S.E."/>
            <person name="Barry K."/>
            <person name="Bills G."/>
            <person name="Bluhm B.H."/>
            <person name="Cannon C."/>
            <person name="Castanera R."/>
            <person name="Culley D.E."/>
            <person name="Daum C."/>
            <person name="Ezra D."/>
            <person name="Gonzalez J.B."/>
            <person name="Henrissat B."/>
            <person name="Kuo A."/>
            <person name="Liang C."/>
            <person name="Lipzen A."/>
            <person name="Lutzoni F."/>
            <person name="Magnuson J."/>
            <person name="Mondo S."/>
            <person name="Nolan M."/>
            <person name="Ohm R."/>
            <person name="Pangilinan J."/>
            <person name="Park H.-J.H."/>
            <person name="Ramirez L."/>
            <person name="Alfaro M."/>
            <person name="Sun H."/>
            <person name="Tritt A."/>
            <person name="Yoshinaga Y."/>
            <person name="Zwiers L.-H.L."/>
            <person name="Turgeon B.G."/>
            <person name="Goodwin S.B."/>
            <person name="Spatafora J.W."/>
            <person name="Crous P.W."/>
            <person name="Grigoriev I.V."/>
        </authorList>
    </citation>
    <scope>NUCLEOTIDE SEQUENCE [LARGE SCALE GENOMIC DNA]</scope>
    <source>
        <strain evidence="3 4">CBS 611.86</strain>
    </source>
</reference>
<evidence type="ECO:0000256" key="2">
    <source>
        <dbReference type="SAM" id="Phobius"/>
    </source>
</evidence>
<keyword evidence="4" id="KW-1185">Reference proteome</keyword>
<keyword evidence="2" id="KW-0812">Transmembrane</keyword>
<evidence type="ECO:0000313" key="4">
    <source>
        <dbReference type="Proteomes" id="UP000481861"/>
    </source>
</evidence>
<evidence type="ECO:0000313" key="3">
    <source>
        <dbReference type="EMBL" id="KAF2867657.1"/>
    </source>
</evidence>
<evidence type="ECO:0000256" key="1">
    <source>
        <dbReference type="SAM" id="MobiDB-lite"/>
    </source>
</evidence>
<protein>
    <submittedName>
        <fullName evidence="3">Uncharacterized protein</fullName>
    </submittedName>
</protein>
<organism evidence="3 4">
    <name type="scientific">Massariosphaeria phaeospora</name>
    <dbReference type="NCBI Taxonomy" id="100035"/>
    <lineage>
        <taxon>Eukaryota</taxon>
        <taxon>Fungi</taxon>
        <taxon>Dikarya</taxon>
        <taxon>Ascomycota</taxon>
        <taxon>Pezizomycotina</taxon>
        <taxon>Dothideomycetes</taxon>
        <taxon>Pleosporomycetidae</taxon>
        <taxon>Pleosporales</taxon>
        <taxon>Pleosporales incertae sedis</taxon>
        <taxon>Massariosphaeria</taxon>
    </lineage>
</organism>
<feature type="transmembrane region" description="Helical" evidence="2">
    <location>
        <begin position="273"/>
        <end position="297"/>
    </location>
</feature>
<dbReference type="EMBL" id="JAADJZ010000022">
    <property type="protein sequence ID" value="KAF2867657.1"/>
    <property type="molecule type" value="Genomic_DNA"/>
</dbReference>
<keyword evidence="2" id="KW-1133">Transmembrane helix</keyword>
<gene>
    <name evidence="3" type="ORF">BDV95DRAFT_171873</name>
</gene>
<sequence>MIVDMRFFKVTQTVTALAMLAVTFLKLSNIFLAFDIALVETHGTLQASLVDAMGQYNTTMACFNTENAIYVKAERLFATKLRKSYAEEHDACLVRGMNFADLQFWGSPYYRLPDVRNATIKWAEKNCARLFFTPAVHRPPRRLLTLTRWQGVHYEAERVLRQAGKAINAVKQGASDSAIWVRDWVKRKYRPETLSDRTSKLEIQAHKPRPVIRPRHFELDCGGLVCHLRYNPPADMPHNVTRSTDEDLLTARVKVSALRTYAKKLEFLRGVNLAIFSIFWISHLMAIVGVVCGVYYWNSAQQAASHRPRPAFCQKVWPFGLYPVNTIATPVQTANLFLLCVLHVGLHWLSASGCTTRQAAMAFCFAVFELVRFFVPDGSRFNAYGGGLVGAIKILHAVAKQPWIRQEQTANPLESARSKTEFNPTRVGKTNPLPPSAKLDIDTTPIEDVDLEDVDLDSDTDWTMVNDS</sequence>
<dbReference type="Proteomes" id="UP000481861">
    <property type="component" value="Unassembled WGS sequence"/>
</dbReference>
<comment type="caution">
    <text evidence="3">The sequence shown here is derived from an EMBL/GenBank/DDBJ whole genome shotgun (WGS) entry which is preliminary data.</text>
</comment>